<protein>
    <submittedName>
        <fullName evidence="3">Uncharacterized protein</fullName>
    </submittedName>
</protein>
<proteinExistence type="predicted"/>
<keyword evidence="1" id="KW-1133">Transmembrane helix</keyword>
<dbReference type="WBParaSite" id="Csp11.Scaffold629.g16519.t1">
    <property type="protein sequence ID" value="Csp11.Scaffold629.g16519.t1"/>
    <property type="gene ID" value="Csp11.Scaffold629.g16519"/>
</dbReference>
<evidence type="ECO:0000313" key="3">
    <source>
        <dbReference type="WBParaSite" id="Csp11.Scaffold629.g16519.t1"/>
    </source>
</evidence>
<evidence type="ECO:0000256" key="1">
    <source>
        <dbReference type="SAM" id="Phobius"/>
    </source>
</evidence>
<feature type="transmembrane region" description="Helical" evidence="1">
    <location>
        <begin position="170"/>
        <end position="195"/>
    </location>
</feature>
<reference evidence="3" key="1">
    <citation type="submission" date="2016-11" db="UniProtKB">
        <authorList>
            <consortium name="WormBaseParasite"/>
        </authorList>
    </citation>
    <scope>IDENTIFICATION</scope>
</reference>
<dbReference type="Proteomes" id="UP000095282">
    <property type="component" value="Unplaced"/>
</dbReference>
<dbReference type="eggNOG" id="ENOG502THS2">
    <property type="taxonomic scope" value="Eukaryota"/>
</dbReference>
<accession>A0A1I7UAI3</accession>
<name>A0A1I7UAI3_9PELO</name>
<keyword evidence="1" id="KW-0472">Membrane</keyword>
<organism evidence="2 3">
    <name type="scientific">Caenorhabditis tropicalis</name>
    <dbReference type="NCBI Taxonomy" id="1561998"/>
    <lineage>
        <taxon>Eukaryota</taxon>
        <taxon>Metazoa</taxon>
        <taxon>Ecdysozoa</taxon>
        <taxon>Nematoda</taxon>
        <taxon>Chromadorea</taxon>
        <taxon>Rhabditida</taxon>
        <taxon>Rhabditina</taxon>
        <taxon>Rhabditomorpha</taxon>
        <taxon>Rhabditoidea</taxon>
        <taxon>Rhabditidae</taxon>
        <taxon>Peloderinae</taxon>
        <taxon>Caenorhabditis</taxon>
    </lineage>
</organism>
<keyword evidence="2" id="KW-1185">Reference proteome</keyword>
<keyword evidence="1" id="KW-0812">Transmembrane</keyword>
<evidence type="ECO:0000313" key="2">
    <source>
        <dbReference type="Proteomes" id="UP000095282"/>
    </source>
</evidence>
<sequence>MPKHVAVRSNGRMTLIKTCKRLSTYSECIDETAPTCSPFNTTLCNTTLKVDEKKVFIRDFGEWTVVASFFETYTTFLSRTYATHAMDISRHVALRLPQYSWARFGGTTVFGRALHNFDHFPIYIKVEVPHVNADDIDSLEKQYGKKPILAESRKMLMSVQDDPVMSELPYVAIFLLGSVFILTSVLLALICCRYIRNRKDGKEKKEAVRVIYSNENCEIVV</sequence>
<dbReference type="AlphaFoldDB" id="A0A1I7UAI3"/>